<comment type="caution">
    <text evidence="2">The sequence shown here is derived from an EMBL/GenBank/DDBJ whole genome shotgun (WGS) entry which is preliminary data.</text>
</comment>
<dbReference type="Proteomes" id="UP000298358">
    <property type="component" value="Unassembled WGS sequence"/>
</dbReference>
<name>A0A4Y9FV36_9MICO</name>
<organism evidence="2 3">
    <name type="scientific">Microbacterium paludicola</name>
    <dbReference type="NCBI Taxonomy" id="300019"/>
    <lineage>
        <taxon>Bacteria</taxon>
        <taxon>Bacillati</taxon>
        <taxon>Actinomycetota</taxon>
        <taxon>Actinomycetes</taxon>
        <taxon>Micrococcales</taxon>
        <taxon>Microbacteriaceae</taxon>
        <taxon>Microbacterium</taxon>
    </lineage>
</organism>
<protein>
    <submittedName>
        <fullName evidence="2">Uncharacterized protein</fullName>
    </submittedName>
</protein>
<dbReference type="RefSeq" id="WP_135114269.1">
    <property type="nucleotide sequence ID" value="NZ_JADGLL010000014.1"/>
</dbReference>
<feature type="region of interest" description="Disordered" evidence="1">
    <location>
        <begin position="1"/>
        <end position="20"/>
    </location>
</feature>
<dbReference type="OrthoDB" id="4470080at2"/>
<gene>
    <name evidence="2" type="ORF">E4U02_07735</name>
</gene>
<sequence length="99" mass="11269">MAQRNRGDRAYMPLRPPTDQQEHYKQKADELGISLGSYGVMRLAQAEGLPVPDYITDEIEQARRKRLNAAARRRTEQLSFLEVREDDTARGGQPLARTA</sequence>
<evidence type="ECO:0000256" key="1">
    <source>
        <dbReference type="SAM" id="MobiDB-lite"/>
    </source>
</evidence>
<proteinExistence type="predicted"/>
<reference evidence="2 3" key="1">
    <citation type="submission" date="2019-03" db="EMBL/GenBank/DDBJ databases">
        <title>Diversity of the mouse oral microbiome.</title>
        <authorList>
            <person name="Joseph S."/>
            <person name="Aduse-Opoku J."/>
            <person name="Curtis M."/>
            <person name="Wade W."/>
            <person name="Hashim A."/>
        </authorList>
    </citation>
    <scope>NUCLEOTIDE SEQUENCE [LARGE SCALE GENOMIC DNA]</scope>
    <source>
        <strain evidence="2 3">P1012</strain>
    </source>
</reference>
<dbReference type="AlphaFoldDB" id="A0A4Y9FV36"/>
<evidence type="ECO:0000313" key="2">
    <source>
        <dbReference type="EMBL" id="TFU33094.1"/>
    </source>
</evidence>
<evidence type="ECO:0000313" key="3">
    <source>
        <dbReference type="Proteomes" id="UP000298358"/>
    </source>
</evidence>
<dbReference type="EMBL" id="SPQB01000014">
    <property type="protein sequence ID" value="TFU33094.1"/>
    <property type="molecule type" value="Genomic_DNA"/>
</dbReference>
<keyword evidence="3" id="KW-1185">Reference proteome</keyword>
<accession>A0A4Y9FV36</accession>